<dbReference type="GO" id="GO:0005524">
    <property type="term" value="F:ATP binding"/>
    <property type="evidence" value="ECO:0007669"/>
    <property type="project" value="UniProtKB-UniRule"/>
</dbReference>
<gene>
    <name evidence="6" type="ORF">HX826_22865</name>
</gene>
<keyword evidence="3 4" id="KW-0067">ATP-binding</keyword>
<dbReference type="EMBL" id="JACAQR010000032">
    <property type="protein sequence ID" value="NWD44722.1"/>
    <property type="molecule type" value="Genomic_DNA"/>
</dbReference>
<dbReference type="Pfam" id="PF13535">
    <property type="entry name" value="ATP-grasp_4"/>
    <property type="match status" value="1"/>
</dbReference>
<accession>A0AAJ3H9T7</accession>
<dbReference type="GO" id="GO:0016874">
    <property type="term" value="F:ligase activity"/>
    <property type="evidence" value="ECO:0007669"/>
    <property type="project" value="UniProtKB-KW"/>
</dbReference>
<dbReference type="PANTHER" id="PTHR43585:SF2">
    <property type="entry name" value="ATP-GRASP ENZYME FSQD"/>
    <property type="match status" value="1"/>
</dbReference>
<evidence type="ECO:0000256" key="2">
    <source>
        <dbReference type="ARBA" id="ARBA00022741"/>
    </source>
</evidence>
<evidence type="ECO:0000256" key="4">
    <source>
        <dbReference type="PROSITE-ProRule" id="PRU00409"/>
    </source>
</evidence>
<dbReference type="NCBIfam" id="NF005543">
    <property type="entry name" value="PRK07206.1"/>
    <property type="match status" value="1"/>
</dbReference>
<evidence type="ECO:0000256" key="1">
    <source>
        <dbReference type="ARBA" id="ARBA00022598"/>
    </source>
</evidence>
<organism evidence="6 7">
    <name type="scientific">Pseudomonas yamanorum</name>
    <dbReference type="NCBI Taxonomy" id="515393"/>
    <lineage>
        <taxon>Bacteria</taxon>
        <taxon>Pseudomonadati</taxon>
        <taxon>Pseudomonadota</taxon>
        <taxon>Gammaproteobacteria</taxon>
        <taxon>Pseudomonadales</taxon>
        <taxon>Pseudomonadaceae</taxon>
        <taxon>Pseudomonas</taxon>
    </lineage>
</organism>
<proteinExistence type="predicted"/>
<name>A0AAJ3H9T7_9PSED</name>
<dbReference type="PANTHER" id="PTHR43585">
    <property type="entry name" value="FUMIPYRROLE BIOSYNTHESIS PROTEIN C"/>
    <property type="match status" value="1"/>
</dbReference>
<keyword evidence="1" id="KW-0436">Ligase</keyword>
<dbReference type="InterPro" id="IPR052032">
    <property type="entry name" value="ATP-dep_AA_Ligase"/>
</dbReference>
<evidence type="ECO:0000313" key="7">
    <source>
        <dbReference type="Proteomes" id="UP000546584"/>
    </source>
</evidence>
<comment type="caution">
    <text evidence="6">The sequence shown here is derived from an EMBL/GenBank/DDBJ whole genome shotgun (WGS) entry which is preliminary data.</text>
</comment>
<evidence type="ECO:0000256" key="3">
    <source>
        <dbReference type="ARBA" id="ARBA00022840"/>
    </source>
</evidence>
<dbReference type="PROSITE" id="PS50975">
    <property type="entry name" value="ATP_GRASP"/>
    <property type="match status" value="1"/>
</dbReference>
<sequence>MSRVVIVDGFSSGKFVAKALRERGCTLIHVASSATLDDYYYMGFDASIYECLIVNKQLEATVERVATFDPQYIIAGAETGVLLSDWLNEQLNLPYRNQFNRTQARRNKFEMIRCVADAGLPAAQQAVVESWNAARAWILRHGRFPVVLKPLDSAGADGVYICDDLQDCEVAFGKVLGTTNRLNIRNAQVLIQEYLVGVEYVVNMVSLGARQMVTEVVRYRKERLDSGSVIYDIDELVSPAEPECELLVDYTRKVVRILGIENGPSHAEVMLTEKGPILVEIAARTDGILRPEVSEQTTGLGQICATVMSIVEPEQFERLLDAQVGYELLLHSYNVCLINRSPGCFTKELFLSELLKLESYFDSVFYVGSGQPIGMTKDVFSQPGTIYLVHADSAVIKADYLKLRALEAVGAYLAS</sequence>
<dbReference type="GO" id="GO:0046872">
    <property type="term" value="F:metal ion binding"/>
    <property type="evidence" value="ECO:0007669"/>
    <property type="project" value="InterPro"/>
</dbReference>
<protein>
    <submittedName>
        <fullName evidence="6">ATP-grasp domain-containing protein</fullName>
    </submittedName>
</protein>
<evidence type="ECO:0000259" key="5">
    <source>
        <dbReference type="PROSITE" id="PS50975"/>
    </source>
</evidence>
<evidence type="ECO:0000313" key="6">
    <source>
        <dbReference type="EMBL" id="NWD44722.1"/>
    </source>
</evidence>
<keyword evidence="2 4" id="KW-0547">Nucleotide-binding</keyword>
<dbReference type="SUPFAM" id="SSF56059">
    <property type="entry name" value="Glutathione synthetase ATP-binding domain-like"/>
    <property type="match status" value="1"/>
</dbReference>
<dbReference type="InterPro" id="IPR011761">
    <property type="entry name" value="ATP-grasp"/>
</dbReference>
<feature type="domain" description="ATP-grasp" evidence="5">
    <location>
        <begin position="112"/>
        <end position="311"/>
    </location>
</feature>
<dbReference type="Gene3D" id="3.30.470.20">
    <property type="entry name" value="ATP-grasp fold, B domain"/>
    <property type="match status" value="1"/>
</dbReference>
<dbReference type="AlphaFoldDB" id="A0AAJ3H9T7"/>
<dbReference type="Proteomes" id="UP000546584">
    <property type="component" value="Unassembled WGS sequence"/>
</dbReference>
<reference evidence="6 7" key="1">
    <citation type="submission" date="2020-04" db="EMBL/GenBank/DDBJ databases">
        <title>Molecular characterization of pseudomonads from Agaricus bisporus reveal novel blotch 2 pathogens in Western Europe.</title>
        <authorList>
            <person name="Taparia T."/>
            <person name="Krijger M."/>
            <person name="Haynes E."/>
            <person name="Elpinstone J.G."/>
            <person name="Noble R."/>
            <person name="Van Der Wolf J."/>
        </authorList>
    </citation>
    <scope>NUCLEOTIDE SEQUENCE [LARGE SCALE GENOMIC DNA]</scope>
    <source>
        <strain evidence="6 7">IPO3753</strain>
    </source>
</reference>
<dbReference type="RefSeq" id="WP_177026945.1">
    <property type="nucleotide sequence ID" value="NZ_JACAOW010000047.1"/>
</dbReference>